<keyword evidence="1" id="KW-1185">Reference proteome</keyword>
<reference evidence="2" key="1">
    <citation type="submission" date="2022-11" db="UniProtKB">
        <authorList>
            <consortium name="WormBaseParasite"/>
        </authorList>
    </citation>
    <scope>IDENTIFICATION</scope>
</reference>
<evidence type="ECO:0000313" key="1">
    <source>
        <dbReference type="Proteomes" id="UP000887540"/>
    </source>
</evidence>
<proteinExistence type="predicted"/>
<protein>
    <submittedName>
        <fullName evidence="2">Uncharacterized protein</fullName>
    </submittedName>
</protein>
<evidence type="ECO:0000313" key="2">
    <source>
        <dbReference type="WBParaSite" id="ACRNAN_scaffold13550.g21585.t1"/>
    </source>
</evidence>
<accession>A0A914CR35</accession>
<dbReference type="WBParaSite" id="ACRNAN_scaffold13550.g21585.t1">
    <property type="protein sequence ID" value="ACRNAN_scaffold13550.g21585.t1"/>
    <property type="gene ID" value="ACRNAN_scaffold13550.g21585"/>
</dbReference>
<dbReference type="Proteomes" id="UP000887540">
    <property type="component" value="Unplaced"/>
</dbReference>
<name>A0A914CR35_9BILA</name>
<sequence length="143" mass="16505">MSAVFDRQEDEVMTCLAFGTQDLENDELLEIFRDPTSGSGTKQQAPGHFLEAKHMDYKSEMHDDNPSYYQVEEMNLNGVEFKKNSRAHVFLVPSQYQLSDLHIYSALHKPEMAYQYKLHEVVSETSKSTLKQEKIYDFSSGLN</sequence>
<organism evidence="1 2">
    <name type="scientific">Acrobeloides nanus</name>
    <dbReference type="NCBI Taxonomy" id="290746"/>
    <lineage>
        <taxon>Eukaryota</taxon>
        <taxon>Metazoa</taxon>
        <taxon>Ecdysozoa</taxon>
        <taxon>Nematoda</taxon>
        <taxon>Chromadorea</taxon>
        <taxon>Rhabditida</taxon>
        <taxon>Tylenchina</taxon>
        <taxon>Cephalobomorpha</taxon>
        <taxon>Cephaloboidea</taxon>
        <taxon>Cephalobidae</taxon>
        <taxon>Acrobeloides</taxon>
    </lineage>
</organism>
<dbReference type="AlphaFoldDB" id="A0A914CR35"/>